<sequence length="109" mass="12107">MHSFVCSRESLAVVHTSKSLKDPSRSSSTQFSCLSRTSEHVSHEETRIESLHLAGLPTPSWELSHGNCAKALISWFLDRGHRVRLASQSSEHLWLLTVEGSQASALPIR</sequence>
<name>A0AA86RPL1_9FABA</name>
<dbReference type="Gramene" id="rna-AYBTSS11_LOCUS2311">
    <property type="protein sequence ID" value="CAJ1866575.1"/>
    <property type="gene ID" value="gene-AYBTSS11_LOCUS2311"/>
</dbReference>
<dbReference type="AlphaFoldDB" id="A0AA86RPL1"/>
<evidence type="ECO:0000313" key="2">
    <source>
        <dbReference type="Proteomes" id="UP001189624"/>
    </source>
</evidence>
<dbReference type="Proteomes" id="UP001189624">
    <property type="component" value="Chromosome 1"/>
</dbReference>
<accession>A0AA86RPL1</accession>
<reference evidence="1" key="1">
    <citation type="submission" date="2023-10" db="EMBL/GenBank/DDBJ databases">
        <authorList>
            <person name="Domelevo Entfellner J.-B."/>
        </authorList>
    </citation>
    <scope>NUCLEOTIDE SEQUENCE</scope>
</reference>
<gene>
    <name evidence="1" type="ORF">AYBTSS11_LOCUS2311</name>
</gene>
<dbReference type="EMBL" id="OY731398">
    <property type="protein sequence ID" value="CAJ1866575.1"/>
    <property type="molecule type" value="Genomic_DNA"/>
</dbReference>
<protein>
    <submittedName>
        <fullName evidence="1">Uncharacterized protein</fullName>
    </submittedName>
</protein>
<evidence type="ECO:0000313" key="1">
    <source>
        <dbReference type="EMBL" id="CAJ1866575.1"/>
    </source>
</evidence>
<proteinExistence type="predicted"/>
<keyword evidence="2" id="KW-1185">Reference proteome</keyword>
<organism evidence="1 2">
    <name type="scientific">Sphenostylis stenocarpa</name>
    <dbReference type="NCBI Taxonomy" id="92480"/>
    <lineage>
        <taxon>Eukaryota</taxon>
        <taxon>Viridiplantae</taxon>
        <taxon>Streptophyta</taxon>
        <taxon>Embryophyta</taxon>
        <taxon>Tracheophyta</taxon>
        <taxon>Spermatophyta</taxon>
        <taxon>Magnoliopsida</taxon>
        <taxon>eudicotyledons</taxon>
        <taxon>Gunneridae</taxon>
        <taxon>Pentapetalae</taxon>
        <taxon>rosids</taxon>
        <taxon>fabids</taxon>
        <taxon>Fabales</taxon>
        <taxon>Fabaceae</taxon>
        <taxon>Papilionoideae</taxon>
        <taxon>50 kb inversion clade</taxon>
        <taxon>NPAAA clade</taxon>
        <taxon>indigoferoid/millettioid clade</taxon>
        <taxon>Phaseoleae</taxon>
        <taxon>Sphenostylis</taxon>
    </lineage>
</organism>